<dbReference type="Pfam" id="PF06649">
    <property type="entry name" value="DUF1161"/>
    <property type="match status" value="1"/>
</dbReference>
<reference evidence="2 3" key="1">
    <citation type="submission" date="2019-03" db="EMBL/GenBank/DDBJ databases">
        <title>Genomic Encyclopedia of Type Strains, Phase IV (KMG-IV): sequencing the most valuable type-strain genomes for metagenomic binning, comparative biology and taxonomic classification.</title>
        <authorList>
            <person name="Goeker M."/>
        </authorList>
    </citation>
    <scope>NUCLEOTIDE SEQUENCE [LARGE SCALE GENOMIC DNA]</scope>
    <source>
        <strain evidence="2 3">DSM 21667</strain>
    </source>
</reference>
<feature type="chain" id="PRO_5020810616" evidence="1">
    <location>
        <begin position="22"/>
        <end position="87"/>
    </location>
</feature>
<sequence length="87" mass="9396">MKTVLTVLAIALFLSSASSWARKPCEELKTEIAARLDAKGVSSYRLDIVAKDSQDERKTVGTCNGGSDRIVYQRAPAQSQPAAVAQR</sequence>
<evidence type="ECO:0000313" key="2">
    <source>
        <dbReference type="EMBL" id="TDR39986.1"/>
    </source>
</evidence>
<dbReference type="RefSeq" id="WP_133820477.1">
    <property type="nucleotide sequence ID" value="NZ_SNZH01000014.1"/>
</dbReference>
<dbReference type="OrthoDB" id="9152878at2"/>
<organism evidence="2 3">
    <name type="scientific">Tahibacter aquaticus</name>
    <dbReference type="NCBI Taxonomy" id="520092"/>
    <lineage>
        <taxon>Bacteria</taxon>
        <taxon>Pseudomonadati</taxon>
        <taxon>Pseudomonadota</taxon>
        <taxon>Gammaproteobacteria</taxon>
        <taxon>Lysobacterales</taxon>
        <taxon>Rhodanobacteraceae</taxon>
        <taxon>Tahibacter</taxon>
    </lineage>
</organism>
<feature type="signal peptide" evidence="1">
    <location>
        <begin position="1"/>
        <end position="21"/>
    </location>
</feature>
<keyword evidence="3" id="KW-1185">Reference proteome</keyword>
<name>A0A4R6YQ87_9GAMM</name>
<dbReference type="AlphaFoldDB" id="A0A4R6YQ87"/>
<protein>
    <submittedName>
        <fullName evidence="2">Uncharacterized protein DUF1161</fullName>
    </submittedName>
</protein>
<dbReference type="InterPro" id="IPR010595">
    <property type="entry name" value="DUF1161"/>
</dbReference>
<dbReference type="Proteomes" id="UP000295293">
    <property type="component" value="Unassembled WGS sequence"/>
</dbReference>
<proteinExistence type="predicted"/>
<evidence type="ECO:0000256" key="1">
    <source>
        <dbReference type="SAM" id="SignalP"/>
    </source>
</evidence>
<dbReference type="EMBL" id="SNZH01000014">
    <property type="protein sequence ID" value="TDR39986.1"/>
    <property type="molecule type" value="Genomic_DNA"/>
</dbReference>
<gene>
    <name evidence="2" type="ORF">DFR29_11438</name>
</gene>
<evidence type="ECO:0000313" key="3">
    <source>
        <dbReference type="Proteomes" id="UP000295293"/>
    </source>
</evidence>
<keyword evidence="1" id="KW-0732">Signal</keyword>
<accession>A0A4R6YQ87</accession>
<comment type="caution">
    <text evidence="2">The sequence shown here is derived from an EMBL/GenBank/DDBJ whole genome shotgun (WGS) entry which is preliminary data.</text>
</comment>